<dbReference type="InterPro" id="IPR029063">
    <property type="entry name" value="SAM-dependent_MTases_sf"/>
</dbReference>
<dbReference type="AlphaFoldDB" id="A0A4Y3R559"/>
<dbReference type="Proteomes" id="UP000319210">
    <property type="component" value="Unassembled WGS sequence"/>
</dbReference>
<dbReference type="RefSeq" id="WP_030888627.1">
    <property type="nucleotide sequence ID" value="NZ_BJMM01000026.1"/>
</dbReference>
<dbReference type="InterPro" id="IPR041698">
    <property type="entry name" value="Methyltransf_25"/>
</dbReference>
<dbReference type="OrthoDB" id="3172472at2"/>
<dbReference type="CDD" id="cd02440">
    <property type="entry name" value="AdoMet_MTases"/>
    <property type="match status" value="1"/>
</dbReference>
<name>A0A4Y3R559_STRCI</name>
<sequence>MTTSAPARHTVPGSAGLRLAALGDRAVLHDLYDETGSAVYHDLSAQDTLEVRELLGRVRTVPGPVLELAAGSGRLTFPLLALGRDVTALELSSGMLALLRQRLDEAPARIRNRCTTVHGDMSDFRLEGTFGAVVLGTTSISLLDAAGRAGLYEAVRGHLAPGGRFLLSTVERPADEAEGTDGSDGTDGADDTEVVLDVVGASGRGYRMHEHWPAGADARVITVFPAEEPASGTVPVATSTVGVLPVARLTAELAAHGLTVTARYPLPSGGWRHRDVLLEAEVAA</sequence>
<protein>
    <recommendedName>
        <fullName evidence="1">Methyltransferase domain-containing protein</fullName>
    </recommendedName>
</protein>
<evidence type="ECO:0000313" key="3">
    <source>
        <dbReference type="Proteomes" id="UP000319210"/>
    </source>
</evidence>
<dbReference type="Pfam" id="PF13649">
    <property type="entry name" value="Methyltransf_25"/>
    <property type="match status" value="1"/>
</dbReference>
<organism evidence="2 3">
    <name type="scientific">Streptomyces cacaoi</name>
    <dbReference type="NCBI Taxonomy" id="1898"/>
    <lineage>
        <taxon>Bacteria</taxon>
        <taxon>Bacillati</taxon>
        <taxon>Actinomycetota</taxon>
        <taxon>Actinomycetes</taxon>
        <taxon>Kitasatosporales</taxon>
        <taxon>Streptomycetaceae</taxon>
        <taxon>Streptomyces</taxon>
    </lineage>
</organism>
<dbReference type="Gene3D" id="3.40.50.150">
    <property type="entry name" value="Vaccinia Virus protein VP39"/>
    <property type="match status" value="1"/>
</dbReference>
<evidence type="ECO:0000259" key="1">
    <source>
        <dbReference type="Pfam" id="PF13649"/>
    </source>
</evidence>
<reference evidence="2 3" key="1">
    <citation type="submission" date="2019-06" db="EMBL/GenBank/DDBJ databases">
        <title>Whole genome shotgun sequence of Streptomyces cacaoi subsp. cacaoi NBRC 12748.</title>
        <authorList>
            <person name="Hosoyama A."/>
            <person name="Uohara A."/>
            <person name="Ohji S."/>
            <person name="Ichikawa N."/>
        </authorList>
    </citation>
    <scope>NUCLEOTIDE SEQUENCE [LARGE SCALE GENOMIC DNA]</scope>
    <source>
        <strain evidence="2 3">NBRC 12748</strain>
    </source>
</reference>
<dbReference type="EMBL" id="BJMM01000026">
    <property type="protein sequence ID" value="GEB52007.1"/>
    <property type="molecule type" value="Genomic_DNA"/>
</dbReference>
<accession>A0A4Y3R559</accession>
<dbReference type="SUPFAM" id="SSF53335">
    <property type="entry name" value="S-adenosyl-L-methionine-dependent methyltransferases"/>
    <property type="match status" value="1"/>
</dbReference>
<proteinExistence type="predicted"/>
<comment type="caution">
    <text evidence="2">The sequence shown here is derived from an EMBL/GenBank/DDBJ whole genome shotgun (WGS) entry which is preliminary data.</text>
</comment>
<keyword evidence="3" id="KW-1185">Reference proteome</keyword>
<gene>
    <name evidence="2" type="ORF">SCA03_45580</name>
</gene>
<dbReference type="InterPro" id="IPR049690">
    <property type="entry name" value="Daptide_MTase"/>
</dbReference>
<dbReference type="GO" id="GO:0008168">
    <property type="term" value="F:methyltransferase activity"/>
    <property type="evidence" value="ECO:0007669"/>
    <property type="project" value="UniProtKB-ARBA"/>
</dbReference>
<feature type="domain" description="Methyltransferase" evidence="1">
    <location>
        <begin position="65"/>
        <end position="163"/>
    </location>
</feature>
<dbReference type="NCBIfam" id="NF041820">
    <property type="entry name" value="daptide_MTase"/>
    <property type="match status" value="1"/>
</dbReference>
<evidence type="ECO:0000313" key="2">
    <source>
        <dbReference type="EMBL" id="GEB52007.1"/>
    </source>
</evidence>